<accession>A0ABQ9HU18</accession>
<feature type="compositionally biased region" description="Polar residues" evidence="1">
    <location>
        <begin position="609"/>
        <end position="623"/>
    </location>
</feature>
<evidence type="ECO:0000256" key="1">
    <source>
        <dbReference type="SAM" id="MobiDB-lite"/>
    </source>
</evidence>
<feature type="region of interest" description="Disordered" evidence="1">
    <location>
        <begin position="606"/>
        <end position="625"/>
    </location>
</feature>
<keyword evidence="3" id="KW-1185">Reference proteome</keyword>
<evidence type="ECO:0000313" key="3">
    <source>
        <dbReference type="Proteomes" id="UP001159363"/>
    </source>
</evidence>
<dbReference type="Proteomes" id="UP001159363">
    <property type="component" value="Chromosome 3"/>
</dbReference>
<gene>
    <name evidence="2" type="ORF">PR048_007365</name>
</gene>
<protein>
    <submittedName>
        <fullName evidence="2">Uncharacterized protein</fullName>
    </submittedName>
</protein>
<reference evidence="2 3" key="1">
    <citation type="submission" date="2023-02" db="EMBL/GenBank/DDBJ databases">
        <title>LHISI_Scaffold_Assembly.</title>
        <authorList>
            <person name="Stuart O.P."/>
            <person name="Cleave R."/>
            <person name="Magrath M.J.L."/>
            <person name="Mikheyev A.S."/>
        </authorList>
    </citation>
    <scope>NUCLEOTIDE SEQUENCE [LARGE SCALE GENOMIC DNA]</scope>
    <source>
        <strain evidence="2">Daus_M_001</strain>
        <tissue evidence="2">Leg muscle</tissue>
    </source>
</reference>
<evidence type="ECO:0000313" key="2">
    <source>
        <dbReference type="EMBL" id="KAJ8887881.1"/>
    </source>
</evidence>
<comment type="caution">
    <text evidence="2">The sequence shown here is derived from an EMBL/GenBank/DDBJ whole genome shotgun (WGS) entry which is preliminary data.</text>
</comment>
<name>A0ABQ9HU18_9NEOP</name>
<dbReference type="Gene3D" id="1.20.120.20">
    <property type="entry name" value="Apolipoprotein"/>
    <property type="match status" value="1"/>
</dbReference>
<organism evidence="2 3">
    <name type="scientific">Dryococelus australis</name>
    <dbReference type="NCBI Taxonomy" id="614101"/>
    <lineage>
        <taxon>Eukaryota</taxon>
        <taxon>Metazoa</taxon>
        <taxon>Ecdysozoa</taxon>
        <taxon>Arthropoda</taxon>
        <taxon>Hexapoda</taxon>
        <taxon>Insecta</taxon>
        <taxon>Pterygota</taxon>
        <taxon>Neoptera</taxon>
        <taxon>Polyneoptera</taxon>
        <taxon>Phasmatodea</taxon>
        <taxon>Verophasmatodea</taxon>
        <taxon>Anareolatae</taxon>
        <taxon>Phasmatidae</taxon>
        <taxon>Eurycanthinae</taxon>
        <taxon>Dryococelus</taxon>
    </lineage>
</organism>
<sequence length="679" mass="76266">MNLIGRARGQSGVFNAGTRCSLGQFSDLEGASFYHEISNGVKVRGQGHESQSKVQLLKGIGFQGGRQVMYTKMVITYQDGGLLPRWWSPVNHVAQKTISRMGLVANGHIFRNSGVRNEDRFLNSEVRNEDQFLNSGVRNEDQFLYSGVRNEDQFLNSGVRNEDQFLNSGVRNEDQFLNSGVRNEDQFLNSGVRNEDQFAKVGSEMKTSFATVGSEMKTSFSTVGSEMKTSFSTVGSEMKTSFSTVGSEMKTSFSTVRSEMKTSFSTVGSEMKTSFSTVGSEMKTSFAVKADQFEQHENLLASHLGEPYLIPGRFTEFSQVVIVPDDAVGMRVFSGISCFHHPFIPALLHTHLNNPHRLLRLCWQDPLKSLHSLLSFKGEAPFTWFGQSPVALVNEQYSVRHGSLHTIQTRANLRTGARNVWKSPLHSHSCLADHRLHPVPSVVQFTFSLVVLLRFVTSQVSSVSLHSFHVSLSMLKDDETDAEIRIHLVQDKSQIWEKSLQDYQNRNMMRDAWRRPVGDLSSRHEQGTGDNPDKLSDRVKTTLCERSLIPALVLLFGLVLHQPIHMKSETVYLIRSRIEFRTTIVQPGISERRKDVHEYVLQTRGVTKPSGSRQGTDSTTKGSTVDRMDLRLQAPTRCLEWRLESVKLTLVADSARATCEHGDDTICPRLRLPGRCLLA</sequence>
<feature type="region of interest" description="Disordered" evidence="1">
    <location>
        <begin position="515"/>
        <end position="535"/>
    </location>
</feature>
<proteinExistence type="predicted"/>
<dbReference type="EMBL" id="JARBHB010000003">
    <property type="protein sequence ID" value="KAJ8887881.1"/>
    <property type="molecule type" value="Genomic_DNA"/>
</dbReference>